<evidence type="ECO:0000259" key="7">
    <source>
        <dbReference type="Pfam" id="PF19190"/>
    </source>
</evidence>
<dbReference type="Gene3D" id="2.60.40.10">
    <property type="entry name" value="Immunoglobulins"/>
    <property type="match status" value="2"/>
</dbReference>
<feature type="signal peptide" evidence="5">
    <location>
        <begin position="1"/>
        <end position="22"/>
    </location>
</feature>
<dbReference type="RefSeq" id="WP_060935572.1">
    <property type="nucleotide sequence ID" value="NZ_KQ960450.1"/>
</dbReference>
<organism evidence="8 9">
    <name type="scientific">Porphyromonas somerae</name>
    <dbReference type="NCBI Taxonomy" id="322095"/>
    <lineage>
        <taxon>Bacteria</taxon>
        <taxon>Pseudomonadati</taxon>
        <taxon>Bacteroidota</taxon>
        <taxon>Bacteroidia</taxon>
        <taxon>Bacteroidales</taxon>
        <taxon>Porphyromonadaceae</taxon>
        <taxon>Porphyromonas</taxon>
    </lineage>
</organism>
<keyword evidence="2" id="KW-0645">Protease</keyword>
<dbReference type="CDD" id="cd14948">
    <property type="entry name" value="BACON"/>
    <property type="match status" value="2"/>
</dbReference>
<dbReference type="Pfam" id="PF19190">
    <property type="entry name" value="BACON_2"/>
    <property type="match status" value="1"/>
</dbReference>
<evidence type="ECO:0000256" key="3">
    <source>
        <dbReference type="ARBA" id="ARBA00022807"/>
    </source>
</evidence>
<evidence type="ECO:0000256" key="4">
    <source>
        <dbReference type="ARBA" id="ARBA00023026"/>
    </source>
</evidence>
<dbReference type="PATRIC" id="fig|322095.3.peg.1294"/>
<keyword evidence="4" id="KW-0843">Virulence</keyword>
<dbReference type="OrthoDB" id="1014746at2"/>
<evidence type="ECO:0000256" key="2">
    <source>
        <dbReference type="ARBA" id="ARBA00022670"/>
    </source>
</evidence>
<dbReference type="EMBL" id="LSDK01000088">
    <property type="protein sequence ID" value="KXB75618.1"/>
    <property type="molecule type" value="Genomic_DNA"/>
</dbReference>
<dbReference type="STRING" id="322095.HMPREF3185_01308"/>
<evidence type="ECO:0000259" key="6">
    <source>
        <dbReference type="Pfam" id="PF13004"/>
    </source>
</evidence>
<name>A0A134B6Q4_9PORP</name>
<dbReference type="InterPro" id="IPR013783">
    <property type="entry name" value="Ig-like_fold"/>
</dbReference>
<dbReference type="AlphaFoldDB" id="A0A134B6Q4"/>
<feature type="chain" id="PRO_5007462152" description="BACON domain-containing protein" evidence="5">
    <location>
        <begin position="23"/>
        <end position="553"/>
    </location>
</feature>
<comment type="caution">
    <text evidence="8">The sequence shown here is derived from an EMBL/GenBank/DDBJ whole genome shotgun (WGS) entry which is preliminary data.</text>
</comment>
<keyword evidence="9" id="KW-1185">Reference proteome</keyword>
<keyword evidence="5" id="KW-0732">Signal</keyword>
<reference evidence="9" key="1">
    <citation type="submission" date="2016-01" db="EMBL/GenBank/DDBJ databases">
        <authorList>
            <person name="Mitreva M."/>
            <person name="Pepin K.H."/>
            <person name="Mihindukulasuriya K.A."/>
            <person name="Fulton R."/>
            <person name="Fronick C."/>
            <person name="O'Laughlin M."/>
            <person name="Miner T."/>
            <person name="Herter B."/>
            <person name="Rosa B.A."/>
            <person name="Cordes M."/>
            <person name="Tomlinson C."/>
            <person name="Wollam A."/>
            <person name="Palsikar V.B."/>
            <person name="Mardis E.R."/>
            <person name="Wilson R.K."/>
        </authorList>
    </citation>
    <scope>NUCLEOTIDE SEQUENCE [LARGE SCALE GENOMIC DNA]</scope>
    <source>
        <strain evidence="9">KA00683</strain>
    </source>
</reference>
<evidence type="ECO:0000313" key="9">
    <source>
        <dbReference type="Proteomes" id="UP000070224"/>
    </source>
</evidence>
<keyword evidence="3" id="KW-0378">Hydrolase</keyword>
<protein>
    <recommendedName>
        <fullName evidence="6 7">BACON domain-containing protein</fullName>
    </recommendedName>
</protein>
<accession>A0A134B6Q4</accession>
<dbReference type="Pfam" id="PF13004">
    <property type="entry name" value="BACON"/>
    <property type="match status" value="1"/>
</dbReference>
<dbReference type="GO" id="GO:0008234">
    <property type="term" value="F:cysteine-type peptidase activity"/>
    <property type="evidence" value="ECO:0007669"/>
    <property type="project" value="UniProtKB-KW"/>
</dbReference>
<dbReference type="Proteomes" id="UP000070224">
    <property type="component" value="Unassembled WGS sequence"/>
</dbReference>
<proteinExistence type="inferred from homology"/>
<sequence>MRLHIKYLLGCLALLFLLPACKGESDIEEATLDLSAQSVTFTKDGGEQTLTVSTNKDSWSAFTTERSWLTVEQQGNTLKVKATANDRGIDRAASVVVNAGGMQRVVDVKQSAADVILDADATSLVFPAAGETKKLAISSNGGAVTAELASAVDWLTIDKVTPTAIVLTAKESTEKVKRSVKVNLTVGTVIKEIEVTQEGIMYYVLPYLKFPATLAEVIRYEKTRGNELIKLPDGLFNTTLYRFATQSKVMPFMQYEFSSETAAGFSSASTLCYDVTLVKDNADYDAFLKENGFETKEVGKDGKSVTYTNEKLSMQVQVAFQTGGAIITAKYAPKQDKDYATFKTLPMTHQTEMMSNPELKIIKDKKKDDIRKQEEAWGSKRDESITQDNYDRFITGTTAFEEEIYRGYFYIRPSKEDKIEENDPYIDYMHGAQAVYSNIELAFWKDAIGRYALTKEVLALFKDAGCPYLRPIGNKGYHAFYNKDKMQAYVMRVAFDKGKPIIEMQSFYEKIEAGGASSIATLSNYGRSIRAQKAHDEGIRRLERRILASPLFR</sequence>
<comment type="similarity">
    <text evidence="1">Belongs to the peptidase C25 family.</text>
</comment>
<feature type="domain" description="BACON" evidence="7">
    <location>
        <begin position="33"/>
        <end position="112"/>
    </location>
</feature>
<dbReference type="InterPro" id="IPR024361">
    <property type="entry name" value="BACON"/>
</dbReference>
<evidence type="ECO:0000256" key="1">
    <source>
        <dbReference type="ARBA" id="ARBA00006067"/>
    </source>
</evidence>
<gene>
    <name evidence="8" type="ORF">HMPREF3185_01308</name>
</gene>
<evidence type="ECO:0000313" key="8">
    <source>
        <dbReference type="EMBL" id="KXB75618.1"/>
    </source>
</evidence>
<feature type="domain" description="BACON" evidence="6">
    <location>
        <begin position="149"/>
        <end position="198"/>
    </location>
</feature>
<dbReference type="GO" id="GO:0006508">
    <property type="term" value="P:proteolysis"/>
    <property type="evidence" value="ECO:0007669"/>
    <property type="project" value="UniProtKB-KW"/>
</dbReference>
<evidence type="ECO:0000256" key="5">
    <source>
        <dbReference type="SAM" id="SignalP"/>
    </source>
</evidence>
<keyword evidence="3" id="KW-0788">Thiol protease</keyword>